<dbReference type="Proteomes" id="UP000231152">
    <property type="component" value="Unassembled WGS sequence"/>
</dbReference>
<evidence type="ECO:0000313" key="7">
    <source>
        <dbReference type="Proteomes" id="UP000231152"/>
    </source>
</evidence>
<feature type="domain" description="DUF8128" evidence="5">
    <location>
        <begin position="102"/>
        <end position="393"/>
    </location>
</feature>
<keyword evidence="3" id="KW-1133">Transmembrane helix</keyword>
<dbReference type="InterPro" id="IPR058441">
    <property type="entry name" value="DUF8128"/>
</dbReference>
<reference evidence="6 7" key="1">
    <citation type="submission" date="2017-09" db="EMBL/GenBank/DDBJ databases">
        <title>Depth-based differentiation of microbial function through sediment-hosted aquifers and enrichment of novel symbionts in the deep terrestrial subsurface.</title>
        <authorList>
            <person name="Probst A.J."/>
            <person name="Ladd B."/>
            <person name="Jarett J.K."/>
            <person name="Geller-Mcgrath D.E."/>
            <person name="Sieber C.M."/>
            <person name="Emerson J.B."/>
            <person name="Anantharaman K."/>
            <person name="Thomas B.C."/>
            <person name="Malmstrom R."/>
            <person name="Stieglmeier M."/>
            <person name="Klingl A."/>
            <person name="Woyke T."/>
            <person name="Ryan C.M."/>
            <person name="Banfield J.F."/>
        </authorList>
    </citation>
    <scope>NUCLEOTIDE SEQUENCE [LARGE SCALE GENOMIC DNA]</scope>
    <source>
        <strain evidence="6">CG10_big_fil_rev_8_21_14_0_10_48_11</strain>
    </source>
</reference>
<evidence type="ECO:0000256" key="2">
    <source>
        <dbReference type="SAM" id="MobiDB-lite"/>
    </source>
</evidence>
<dbReference type="InterPro" id="IPR051162">
    <property type="entry name" value="T4SS_component"/>
</dbReference>
<accession>A0A2M8LF22</accession>
<dbReference type="CDD" id="cd01127">
    <property type="entry name" value="TrwB_TraG_TraD_VirD4"/>
    <property type="match status" value="1"/>
</dbReference>
<gene>
    <name evidence="6" type="ORF">COV04_01940</name>
</gene>
<dbReference type="InterPro" id="IPR027417">
    <property type="entry name" value="P-loop_NTPase"/>
</dbReference>
<evidence type="ECO:0000313" key="6">
    <source>
        <dbReference type="EMBL" id="PJE75986.1"/>
    </source>
</evidence>
<dbReference type="SUPFAM" id="SSF52540">
    <property type="entry name" value="P-loop containing nucleoside triphosphate hydrolases"/>
    <property type="match status" value="1"/>
</dbReference>
<keyword evidence="1" id="KW-0175">Coiled coil</keyword>
<dbReference type="InterPro" id="IPR019476">
    <property type="entry name" value="T4SS_TraD_DNA-bd"/>
</dbReference>
<proteinExistence type="predicted"/>
<sequence length="849" mass="96461">MNIFPAIPATSSMVALLMPWFFALFFAGIIFLIILRIIYRRTYQLGVSLNKVVLSVLLPKYESNKKDEQQGLEKLREQIALAEALFANIGGVRAERSLTSRLFGRRDHLSLEIVAARGEISFYMVVPRQLQRFIEQHIHALYPAAQVDECPGYNLFLPHGVARGAVLHFRRSFIFPIKTYREIEADPLLAVTNALSRLGNNGAAVQIVIRSAKRRWHRYGQKTASEMHQGKSFKEAYLAGNRHWYIRLGVHLMRAIFREEKKKHEQYQQQGQSPYDQNGHHQLSTLEQEMAKRVEQKTSKAGVDANIRVVVSTPRENDSNTALANILNAFSQFSMYQYGNSLVPAHPRNQVRLMHRFIYREFVHRNAVLLNAEELASMYHFPLPSTETPNIRWLRAKKAAAPTELPDKGIVLGVNKYRGEERLIRFAPADRRRHCYIVGTTGSGKSVLMGEMAKQDIAAGHGVCVVDPHGSTVEDVLECIPPERAKDVIYFDPSDIERPMGLNMLDAATPAEMDFATQEMIAIFYKLVSDPSMIGPMFEHNMRNAMLTLMSDREHPGTLAEIPRIFTDTAFQREKVAKVSDPIVRSFWEQEMVKTSDFHKSEMLGYLISKVGRFIENSMMRNIIGQSASAFNLRQVMDEGKILLVNLSKGKIGDINANLLGLILISKLQMAALSRADSLEDSYKDFYLYIDEFQNFITDSIATILSEARKYKLNLVMGHQYLGQLVQGQDTKIRDAVLGNVGTIVSFRVGVEDAEMLAKEFEPVFSEYDLVNIDRYHAYVRLLINNSVVRPFDIDTMPPTIGDVHYAELIKRTSRDKYGRDRREVEAEILERGQLGAQNSSPLGRVPTR</sequence>
<evidence type="ECO:0000256" key="3">
    <source>
        <dbReference type="SAM" id="Phobius"/>
    </source>
</evidence>
<keyword evidence="3" id="KW-0812">Transmembrane</keyword>
<dbReference type="Gene3D" id="3.40.50.300">
    <property type="entry name" value="P-loop containing nucleotide triphosphate hydrolases"/>
    <property type="match status" value="2"/>
</dbReference>
<dbReference type="PANTHER" id="PTHR30121:SF11">
    <property type="entry name" value="AAA+ ATPASE DOMAIN-CONTAINING PROTEIN"/>
    <property type="match status" value="1"/>
</dbReference>
<dbReference type="EMBL" id="PFET01000007">
    <property type="protein sequence ID" value="PJE75986.1"/>
    <property type="molecule type" value="Genomic_DNA"/>
</dbReference>
<comment type="caution">
    <text evidence="6">The sequence shown here is derived from an EMBL/GenBank/DDBJ whole genome shotgun (WGS) entry which is preliminary data.</text>
</comment>
<feature type="domain" description="Type IV secretion system coupling protein TraD DNA-binding" evidence="4">
    <location>
        <begin position="428"/>
        <end position="750"/>
    </location>
</feature>
<dbReference type="Pfam" id="PF10412">
    <property type="entry name" value="TrwB_AAD_bind"/>
    <property type="match status" value="1"/>
</dbReference>
<feature type="coiled-coil region" evidence="1">
    <location>
        <begin position="58"/>
        <end position="85"/>
    </location>
</feature>
<dbReference type="Pfam" id="PF26449">
    <property type="entry name" value="DUF8128"/>
    <property type="match status" value="1"/>
</dbReference>
<name>A0A2M8LF22_9BACT</name>
<feature type="transmembrane region" description="Helical" evidence="3">
    <location>
        <begin position="20"/>
        <end position="39"/>
    </location>
</feature>
<feature type="region of interest" description="Disordered" evidence="2">
    <location>
        <begin position="829"/>
        <end position="849"/>
    </location>
</feature>
<keyword evidence="3" id="KW-0472">Membrane</keyword>
<evidence type="ECO:0000256" key="1">
    <source>
        <dbReference type="SAM" id="Coils"/>
    </source>
</evidence>
<dbReference type="AlphaFoldDB" id="A0A2M8LF22"/>
<evidence type="ECO:0000259" key="5">
    <source>
        <dbReference type="Pfam" id="PF26449"/>
    </source>
</evidence>
<organism evidence="6 7">
    <name type="scientific">Candidatus Uhrbacteria bacterium CG10_big_fil_rev_8_21_14_0_10_48_11</name>
    <dbReference type="NCBI Taxonomy" id="1975037"/>
    <lineage>
        <taxon>Bacteria</taxon>
        <taxon>Candidatus Uhriibacteriota</taxon>
    </lineage>
</organism>
<protein>
    <submittedName>
        <fullName evidence="6">Uncharacterized protein</fullName>
    </submittedName>
</protein>
<dbReference type="PANTHER" id="PTHR30121">
    <property type="entry name" value="UNCHARACTERIZED PROTEIN YJGR-RELATED"/>
    <property type="match status" value="1"/>
</dbReference>
<evidence type="ECO:0000259" key="4">
    <source>
        <dbReference type="Pfam" id="PF10412"/>
    </source>
</evidence>